<protein>
    <submittedName>
        <fullName evidence="2">Uncharacterized protein</fullName>
    </submittedName>
</protein>
<organism evidence="2 3">
    <name type="scientific">Citrobacter portucalensis</name>
    <dbReference type="NCBI Taxonomy" id="1639133"/>
    <lineage>
        <taxon>Bacteria</taxon>
        <taxon>Pseudomonadati</taxon>
        <taxon>Pseudomonadota</taxon>
        <taxon>Gammaproteobacteria</taxon>
        <taxon>Enterobacterales</taxon>
        <taxon>Enterobacteriaceae</taxon>
        <taxon>Citrobacter</taxon>
        <taxon>Citrobacter freundii complex</taxon>
    </lineage>
</organism>
<accession>A0A5B0SWL5</accession>
<feature type="transmembrane region" description="Helical" evidence="1">
    <location>
        <begin position="34"/>
        <end position="56"/>
    </location>
</feature>
<sequence length="173" mass="19837">MIKYIVYAIIAALLTFIFKGRVVSLSYNDYKDTLGALLNISSIIFAIIGAWIAIVYPRAMARIINKKNSNQNNQSESKESHKDANYLSELVEIVMVSALVLMAVLLIQFFAPILKGLIVNTYIPYVKYLNFSCISFLTIAQFTAIFRVILVNYFFLNELRRKNAKDRINELHR</sequence>
<gene>
    <name evidence="2" type="ORF">D3H66_18925</name>
</gene>
<evidence type="ECO:0000256" key="1">
    <source>
        <dbReference type="SAM" id="Phobius"/>
    </source>
</evidence>
<feature type="transmembrane region" description="Helical" evidence="1">
    <location>
        <begin position="134"/>
        <end position="155"/>
    </location>
</feature>
<dbReference type="EMBL" id="VTZD01000023">
    <property type="protein sequence ID" value="KAA1142251.1"/>
    <property type="molecule type" value="Genomic_DNA"/>
</dbReference>
<evidence type="ECO:0000313" key="3">
    <source>
        <dbReference type="Proteomes" id="UP000323297"/>
    </source>
</evidence>
<comment type="caution">
    <text evidence="2">The sequence shown here is derived from an EMBL/GenBank/DDBJ whole genome shotgun (WGS) entry which is preliminary data.</text>
</comment>
<keyword evidence="1" id="KW-1133">Transmembrane helix</keyword>
<proteinExistence type="predicted"/>
<dbReference type="AlphaFoldDB" id="A0A5B0SWL5"/>
<name>A0A5B0SWL5_9ENTR</name>
<evidence type="ECO:0000313" key="2">
    <source>
        <dbReference type="EMBL" id="KAA1142251.1"/>
    </source>
</evidence>
<keyword evidence="1" id="KW-0812">Transmembrane</keyword>
<dbReference type="Proteomes" id="UP000323297">
    <property type="component" value="Unassembled WGS sequence"/>
</dbReference>
<dbReference type="RefSeq" id="WP_097505051.1">
    <property type="nucleotide sequence ID" value="NZ_JAQEEF010000001.1"/>
</dbReference>
<feature type="transmembrane region" description="Helical" evidence="1">
    <location>
        <begin position="90"/>
        <end position="114"/>
    </location>
</feature>
<keyword evidence="1" id="KW-0472">Membrane</keyword>
<reference evidence="2 3" key="1">
    <citation type="submission" date="2019-08" db="EMBL/GenBank/DDBJ databases">
        <title>Draft genome sequence of Citrobacter portucalensis strain isolated from green turtle.</title>
        <authorList>
            <person name="Fernandes M.R."/>
            <person name="Sellera F.P."/>
            <person name="Goldeberg D.W."/>
            <person name="Costa D.C."/>
            <person name="Lincopan N."/>
        </authorList>
    </citation>
    <scope>NUCLEOTIDE SEQUENCE [LARGE SCALE GENOMIC DNA]</scope>
    <source>
        <strain evidence="2 3">TV06</strain>
    </source>
</reference>